<keyword evidence="1" id="KW-0732">Signal</keyword>
<proteinExistence type="predicted"/>
<evidence type="ECO:0000313" key="2">
    <source>
        <dbReference type="EMBL" id="ODN42449.1"/>
    </source>
</evidence>
<gene>
    <name evidence="2" type="ORF">BGC07_05270</name>
</gene>
<protein>
    <submittedName>
        <fullName evidence="2">Uncharacterized protein</fullName>
    </submittedName>
</protein>
<feature type="chain" id="PRO_5045264651" evidence="1">
    <location>
        <begin position="27"/>
        <end position="82"/>
    </location>
</feature>
<reference evidence="2 3" key="1">
    <citation type="submission" date="2016-08" db="EMBL/GenBank/DDBJ databases">
        <title>Draft genome sequence of Candidatus Piscirickettsia litoralis, from seawater.</title>
        <authorList>
            <person name="Wan X."/>
            <person name="Lee A.J."/>
            <person name="Hou S."/>
            <person name="Donachie S.P."/>
        </authorList>
    </citation>
    <scope>NUCLEOTIDE SEQUENCE [LARGE SCALE GENOMIC DNA]</scope>
    <source>
        <strain evidence="2 3">Y2</strain>
    </source>
</reference>
<evidence type="ECO:0000256" key="1">
    <source>
        <dbReference type="SAM" id="SignalP"/>
    </source>
</evidence>
<evidence type="ECO:0000313" key="3">
    <source>
        <dbReference type="Proteomes" id="UP000094329"/>
    </source>
</evidence>
<name>A0ABX3A8J8_9GAMM</name>
<comment type="caution">
    <text evidence="2">The sequence shown here is derived from an EMBL/GenBank/DDBJ whole genome shotgun (WGS) entry which is preliminary data.</text>
</comment>
<dbReference type="Proteomes" id="UP000094329">
    <property type="component" value="Unassembled WGS sequence"/>
</dbReference>
<dbReference type="EMBL" id="MDTU01000001">
    <property type="protein sequence ID" value="ODN42449.1"/>
    <property type="molecule type" value="Genomic_DNA"/>
</dbReference>
<dbReference type="RefSeq" id="WP_069312246.1">
    <property type="nucleotide sequence ID" value="NZ_MDTU01000001.1"/>
</dbReference>
<accession>A0ABX3A8J8</accession>
<keyword evidence="3" id="KW-1185">Reference proteome</keyword>
<organism evidence="2 3">
    <name type="scientific">Piscirickettsia litoralis</name>
    <dbReference type="NCBI Taxonomy" id="1891921"/>
    <lineage>
        <taxon>Bacteria</taxon>
        <taxon>Pseudomonadati</taxon>
        <taxon>Pseudomonadota</taxon>
        <taxon>Gammaproteobacteria</taxon>
        <taxon>Thiotrichales</taxon>
        <taxon>Piscirickettsiaceae</taxon>
        <taxon>Piscirickettsia</taxon>
    </lineage>
</organism>
<feature type="signal peptide" evidence="1">
    <location>
        <begin position="1"/>
        <end position="26"/>
    </location>
</feature>
<sequence length="82" mass="9249">MRYNFYKLKQLFLSLIALSISQCCYAADVNPTIKNNTDLPFQVYVSNQNCMNIHDNGDGTNYIVAPGDTYKFSADKKIMALA</sequence>